<protein>
    <submittedName>
        <fullName evidence="2">Uncharacterized protein</fullName>
    </submittedName>
</protein>
<dbReference type="EMBL" id="CP136864">
    <property type="protein sequence ID" value="WOJ93807.1"/>
    <property type="molecule type" value="Genomic_DNA"/>
</dbReference>
<feature type="chain" id="PRO_5046645157" evidence="1">
    <location>
        <begin position="26"/>
        <end position="138"/>
    </location>
</feature>
<evidence type="ECO:0000313" key="3">
    <source>
        <dbReference type="Proteomes" id="UP001626537"/>
    </source>
</evidence>
<sequence>MNKITVFWGFAIWASMMTFVGATFADHTVDDDITNVGFVLYTKSHAPGTLNARWLYSTQYRGAGIATGGPAQGYAGQYHVRYYFEDGAVGDEYDLHIEKVGPIYHVDWLADGQRKATGVGMETAEGLSVGWMHVSDGS</sequence>
<dbReference type="Proteomes" id="UP001626537">
    <property type="component" value="Chromosome"/>
</dbReference>
<dbReference type="RefSeq" id="WP_407348447.1">
    <property type="nucleotide sequence ID" value="NZ_CP136864.1"/>
</dbReference>
<evidence type="ECO:0000313" key="2">
    <source>
        <dbReference type="EMBL" id="WOJ93807.1"/>
    </source>
</evidence>
<proteinExistence type="predicted"/>
<gene>
    <name evidence="2" type="ORF">R0135_01240</name>
</gene>
<accession>A0ABZ0I2U3</accession>
<evidence type="ECO:0000256" key="1">
    <source>
        <dbReference type="SAM" id="SignalP"/>
    </source>
</evidence>
<keyword evidence="1" id="KW-0732">Signal</keyword>
<organism evidence="2 3">
    <name type="scientific">Congregibacter variabilis</name>
    <dbReference type="NCBI Taxonomy" id="3081200"/>
    <lineage>
        <taxon>Bacteria</taxon>
        <taxon>Pseudomonadati</taxon>
        <taxon>Pseudomonadota</taxon>
        <taxon>Gammaproteobacteria</taxon>
        <taxon>Cellvibrionales</taxon>
        <taxon>Halieaceae</taxon>
        <taxon>Congregibacter</taxon>
    </lineage>
</organism>
<reference evidence="2 3" key="1">
    <citation type="submission" date="2023-10" db="EMBL/GenBank/DDBJ databases">
        <title>Two novel species belonging to the OM43/NOR5 clade.</title>
        <authorList>
            <person name="Park M."/>
        </authorList>
    </citation>
    <scope>NUCLEOTIDE SEQUENCE [LARGE SCALE GENOMIC DNA]</scope>
    <source>
        <strain evidence="2 3">IMCC43200</strain>
    </source>
</reference>
<keyword evidence="3" id="KW-1185">Reference proteome</keyword>
<feature type="signal peptide" evidence="1">
    <location>
        <begin position="1"/>
        <end position="25"/>
    </location>
</feature>
<name>A0ABZ0I2U3_9GAMM</name>